<organism evidence="3 4">
    <name type="scientific">Leptospira fletcheri</name>
    <dbReference type="NCBI Taxonomy" id="2484981"/>
    <lineage>
        <taxon>Bacteria</taxon>
        <taxon>Pseudomonadati</taxon>
        <taxon>Spirochaetota</taxon>
        <taxon>Spirochaetia</taxon>
        <taxon>Leptospirales</taxon>
        <taxon>Leptospiraceae</taxon>
        <taxon>Leptospira</taxon>
    </lineage>
</organism>
<dbReference type="InterPro" id="IPR052987">
    <property type="entry name" value="Chloroplast_AMP-bd_Enzymes"/>
</dbReference>
<protein>
    <submittedName>
        <fullName evidence="3">Long-chain fatty acid--CoA ligase</fullName>
    </submittedName>
</protein>
<dbReference type="InterPro" id="IPR042099">
    <property type="entry name" value="ANL_N_sf"/>
</dbReference>
<feature type="domain" description="AMP-dependent synthetase/ligase" evidence="2">
    <location>
        <begin position="8"/>
        <end position="506"/>
    </location>
</feature>
<evidence type="ECO:0000313" key="3">
    <source>
        <dbReference type="EMBL" id="TGK08766.1"/>
    </source>
</evidence>
<accession>A0A4R9GAI2</accession>
<dbReference type="GO" id="GO:0016874">
    <property type="term" value="F:ligase activity"/>
    <property type="evidence" value="ECO:0007669"/>
    <property type="project" value="UniProtKB-KW"/>
</dbReference>
<comment type="caution">
    <text evidence="3">The sequence shown here is derived from an EMBL/GenBank/DDBJ whole genome shotgun (WGS) entry which is preliminary data.</text>
</comment>
<proteinExistence type="predicted"/>
<reference evidence="3" key="1">
    <citation type="journal article" date="2019" name="PLoS Negl. Trop. Dis.">
        <title>Revisiting the worldwide diversity of Leptospira species in the environment.</title>
        <authorList>
            <person name="Vincent A.T."/>
            <person name="Schiettekatte O."/>
            <person name="Bourhy P."/>
            <person name="Veyrier F.J."/>
            <person name="Picardeau M."/>
        </authorList>
    </citation>
    <scope>NUCLEOTIDE SEQUENCE [LARGE SCALE GENOMIC DNA]</scope>
    <source>
        <strain evidence="3">SSW15</strain>
    </source>
</reference>
<evidence type="ECO:0000259" key="2">
    <source>
        <dbReference type="Pfam" id="PF00501"/>
    </source>
</evidence>
<sequence length="693" mass="77871">MRTLADLFKDSAEKFGGKTAFRYRDHQKRISELSYSELYSSALSLAEALIYLGLKQKEHVAILSDNRVEWIIADASVLLSGCADVPRGSDITDTEIVYILNHSESRIVFVENLKLLNRILRNQSLLESESIFILLQSPKDEETGAYNIYDLIEKGRALRQKGSRKVESRISEIGSEDLFTIIYTSGTTGKPKGVQLTHSNMIHQISAVVPLLELGEEDRAVTILPIWHIFERFLEYCCISAGASTFYSNLPELKQNLLEYKPTIFGSAPRVWEMLANGILAKINDSARTNALSRRLFHLSCFYTRTVGKAKAFLTGNELDLSGRNAVWTVFRGIQMTTVYLLLGPFYLSVLFSALGFWFSIHSYSYEFPLLSFLLGAIFSVLNSFMLDRWILSKYRVMLTGGELRVPISGGGALPNRVDVFLDSIGIRILEGYGMTETSPTISIRRFRRMVLGSVGHILPKTRLQVRSETNEVLSEIDDSGRFVQGRPGRKGIIFVQGPQVMKGYFKSEAETEAALKGGWMNTGDLGIIGFNHTLTLAGRAKETIVLRGGENVEPVPIEACLQSSEFISQCMVIGQDQKNLGAIIVPDFEALQKWAKDRNIRSSSTADLLKNRKVIDLFRSEIKSLNNSKSGFKSFEQITPFLLIEKTFEVGDELTNLQKLKRSVILEKYRERIQSLYRVAEFNGALNGPFVE</sequence>
<feature type="transmembrane region" description="Helical" evidence="1">
    <location>
        <begin position="368"/>
        <end position="387"/>
    </location>
</feature>
<dbReference type="SUPFAM" id="SSF56801">
    <property type="entry name" value="Acetyl-CoA synthetase-like"/>
    <property type="match status" value="1"/>
</dbReference>
<evidence type="ECO:0000256" key="1">
    <source>
        <dbReference type="SAM" id="Phobius"/>
    </source>
</evidence>
<keyword evidence="1" id="KW-0472">Membrane</keyword>
<keyword evidence="3" id="KW-0436">Ligase</keyword>
<evidence type="ECO:0000313" key="4">
    <source>
        <dbReference type="Proteomes" id="UP000298458"/>
    </source>
</evidence>
<gene>
    <name evidence="3" type="ORF">EHO60_14410</name>
</gene>
<dbReference type="InterPro" id="IPR000873">
    <property type="entry name" value="AMP-dep_synth/lig_dom"/>
</dbReference>
<keyword evidence="4" id="KW-1185">Reference proteome</keyword>
<dbReference type="Pfam" id="PF23562">
    <property type="entry name" value="AMP-binding_C_3"/>
    <property type="match status" value="1"/>
</dbReference>
<dbReference type="RefSeq" id="WP_135768910.1">
    <property type="nucleotide sequence ID" value="NZ_RQET01000010.1"/>
</dbReference>
<dbReference type="PANTHER" id="PTHR43813:SF1">
    <property type="entry name" value="ACYL-ACTIVATING ENZYME 16, CHLOROPLASTIC-RELATED"/>
    <property type="match status" value="1"/>
</dbReference>
<dbReference type="Gene3D" id="3.40.50.12780">
    <property type="entry name" value="N-terminal domain of ligase-like"/>
    <property type="match status" value="2"/>
</dbReference>
<dbReference type="Proteomes" id="UP000298458">
    <property type="component" value="Unassembled WGS sequence"/>
</dbReference>
<dbReference type="AlphaFoldDB" id="A0A4R9GAI2"/>
<keyword evidence="1" id="KW-1133">Transmembrane helix</keyword>
<dbReference type="PROSITE" id="PS00455">
    <property type="entry name" value="AMP_BINDING"/>
    <property type="match status" value="1"/>
</dbReference>
<dbReference type="EMBL" id="RQET01000010">
    <property type="protein sequence ID" value="TGK08766.1"/>
    <property type="molecule type" value="Genomic_DNA"/>
</dbReference>
<dbReference type="OrthoDB" id="9778383at2"/>
<name>A0A4R9GAI2_9LEPT</name>
<dbReference type="PANTHER" id="PTHR43813">
    <property type="entry name" value="ACYL-ACTIVATING ENZYME 16, CHLOROPLASTIC-RELATED"/>
    <property type="match status" value="1"/>
</dbReference>
<keyword evidence="1" id="KW-0812">Transmembrane</keyword>
<dbReference type="InterPro" id="IPR020845">
    <property type="entry name" value="AMP-binding_CS"/>
</dbReference>
<dbReference type="Pfam" id="PF00501">
    <property type="entry name" value="AMP-binding"/>
    <property type="match status" value="1"/>
</dbReference>
<feature type="transmembrane region" description="Helical" evidence="1">
    <location>
        <begin position="339"/>
        <end position="362"/>
    </location>
</feature>